<proteinExistence type="predicted"/>
<evidence type="ECO:0000313" key="3">
    <source>
        <dbReference type="Proteomes" id="UP000030641"/>
    </source>
</evidence>
<dbReference type="GeneID" id="25366285"/>
<gene>
    <name evidence="2" type="ORF">AUEXF2481DRAFT_39086</name>
</gene>
<evidence type="ECO:0000313" key="2">
    <source>
        <dbReference type="EMBL" id="KEQ96008.1"/>
    </source>
</evidence>
<dbReference type="RefSeq" id="XP_013344553.1">
    <property type="nucleotide sequence ID" value="XM_013489099.1"/>
</dbReference>
<feature type="compositionally biased region" description="Polar residues" evidence="1">
    <location>
        <begin position="109"/>
        <end position="136"/>
    </location>
</feature>
<accession>A0A074YDX2</accession>
<evidence type="ECO:0000256" key="1">
    <source>
        <dbReference type="SAM" id="MobiDB-lite"/>
    </source>
</evidence>
<protein>
    <submittedName>
        <fullName evidence="2">Uncharacterized protein</fullName>
    </submittedName>
</protein>
<feature type="region of interest" description="Disordered" evidence="1">
    <location>
        <begin position="1"/>
        <end position="62"/>
    </location>
</feature>
<dbReference type="OrthoDB" id="5426563at2759"/>
<feature type="compositionally biased region" description="Polar residues" evidence="1">
    <location>
        <begin position="211"/>
        <end position="225"/>
    </location>
</feature>
<reference evidence="2 3" key="1">
    <citation type="journal article" date="2014" name="BMC Genomics">
        <title>Genome sequencing of four Aureobasidium pullulans varieties: biotechnological potential, stress tolerance, and description of new species.</title>
        <authorList>
            <person name="Gostin Ar C."/>
            <person name="Ohm R.A."/>
            <person name="Kogej T."/>
            <person name="Sonjak S."/>
            <person name="Turk M."/>
            <person name="Zajc J."/>
            <person name="Zalar P."/>
            <person name="Grube M."/>
            <person name="Sun H."/>
            <person name="Han J."/>
            <person name="Sharma A."/>
            <person name="Chiniquy J."/>
            <person name="Ngan C.Y."/>
            <person name="Lipzen A."/>
            <person name="Barry K."/>
            <person name="Grigoriev I.V."/>
            <person name="Gunde-Cimerman N."/>
        </authorList>
    </citation>
    <scope>NUCLEOTIDE SEQUENCE [LARGE SCALE GENOMIC DNA]</scope>
    <source>
        <strain evidence="2 3">EXF-2481</strain>
    </source>
</reference>
<dbReference type="AlphaFoldDB" id="A0A074YDX2"/>
<sequence length="283" mass="31460">MNWTGGNLQRHSKSKGNAVVARQRSHFAKARSKAPSTKTRSVEGWNDTSPIRDPCPPPLKKIRTRTSPRIQERSMTGQRTGRRLVGDFVLPSRESDVRVRVGNRAFASQPDTTVASPSTRFRSPTISHSDQSTNSMLLDDFDQTNSRFRALDGDRSYQMTPGPDNSLTPPRVLKHMQFSLSDSLDTILRDHKANQHPSGSEAHALSMVGNVASSGDASNNTSAEDMQSIPDTAERPKGSPVKLRPEQLDISVIHAHADATNFSHEDSVDNDVTWRRFIDEEEY</sequence>
<name>A0A074YDX2_AURSE</name>
<dbReference type="HOGENOM" id="CLU_061587_0_0_1"/>
<keyword evidence="3" id="KW-1185">Reference proteome</keyword>
<feature type="compositionally biased region" description="Basic and acidic residues" evidence="1">
    <location>
        <begin position="232"/>
        <end position="246"/>
    </location>
</feature>
<dbReference type="Proteomes" id="UP000030641">
    <property type="component" value="Unassembled WGS sequence"/>
</dbReference>
<feature type="region of interest" description="Disordered" evidence="1">
    <location>
        <begin position="211"/>
        <end position="246"/>
    </location>
</feature>
<organism evidence="2 3">
    <name type="scientific">Aureobasidium subglaciale (strain EXF-2481)</name>
    <name type="common">Aureobasidium pullulans var. subglaciale</name>
    <dbReference type="NCBI Taxonomy" id="1043005"/>
    <lineage>
        <taxon>Eukaryota</taxon>
        <taxon>Fungi</taxon>
        <taxon>Dikarya</taxon>
        <taxon>Ascomycota</taxon>
        <taxon>Pezizomycotina</taxon>
        <taxon>Dothideomycetes</taxon>
        <taxon>Dothideomycetidae</taxon>
        <taxon>Dothideales</taxon>
        <taxon>Saccotheciaceae</taxon>
        <taxon>Aureobasidium</taxon>
    </lineage>
</organism>
<dbReference type="InParanoid" id="A0A074YDX2"/>
<feature type="compositionally biased region" description="Basic residues" evidence="1">
    <location>
        <begin position="23"/>
        <end position="32"/>
    </location>
</feature>
<dbReference type="EMBL" id="KL584757">
    <property type="protein sequence ID" value="KEQ96008.1"/>
    <property type="molecule type" value="Genomic_DNA"/>
</dbReference>
<feature type="region of interest" description="Disordered" evidence="1">
    <location>
        <begin position="109"/>
        <end position="137"/>
    </location>
</feature>